<evidence type="ECO:0000256" key="1">
    <source>
        <dbReference type="SAM" id="Phobius"/>
    </source>
</evidence>
<feature type="transmembrane region" description="Helical" evidence="1">
    <location>
        <begin position="12"/>
        <end position="32"/>
    </location>
</feature>
<accession>A0A060UQF7</accession>
<dbReference type="AlphaFoldDB" id="A0A060UQF7"/>
<sequence>MLVTEFLDTWKMFYGTFIVLDGLWIVAVAAGMRTLSVRQPNFQFTNVWSPKMRGCP</sequence>
<reference evidence="2" key="1">
    <citation type="submission" date="2014-03" db="EMBL/GenBank/DDBJ databases">
        <authorList>
            <person name="Genoscope - CEA"/>
        </authorList>
    </citation>
    <scope>NUCLEOTIDE SEQUENCE [LARGE SCALE GENOMIC DNA]</scope>
    <source>
        <strain evidence="2">CF27</strain>
    </source>
</reference>
<organism evidence="2">
    <name type="scientific">Acidithiobacillus ferrivorans</name>
    <dbReference type="NCBI Taxonomy" id="160808"/>
    <lineage>
        <taxon>Bacteria</taxon>
        <taxon>Pseudomonadati</taxon>
        <taxon>Pseudomonadota</taxon>
        <taxon>Acidithiobacillia</taxon>
        <taxon>Acidithiobacillales</taxon>
        <taxon>Acidithiobacillaceae</taxon>
        <taxon>Acidithiobacillus</taxon>
    </lineage>
</organism>
<name>A0A060UQF7_9PROT</name>
<comment type="caution">
    <text evidence="2">The sequence shown here is derived from an EMBL/GenBank/DDBJ whole genome shotgun (WGS) entry which is preliminary data.</text>
</comment>
<keyword evidence="1" id="KW-1133">Transmembrane helix</keyword>
<gene>
    <name evidence="2" type="ORF">AFERRI_420160</name>
</gene>
<keyword evidence="1" id="KW-0472">Membrane</keyword>
<keyword evidence="1" id="KW-0812">Transmembrane</keyword>
<evidence type="ECO:0000313" key="2">
    <source>
        <dbReference type="EMBL" id="CDQ10862.1"/>
    </source>
</evidence>
<protein>
    <submittedName>
        <fullName evidence="2">Uncharacterized protein</fullName>
    </submittedName>
</protein>
<proteinExistence type="predicted"/>
<reference evidence="2" key="2">
    <citation type="submission" date="2014-07" db="EMBL/GenBank/DDBJ databases">
        <title>Initial genome analysis of the psychrotolerant acidophile Acidithiobacillus ferrivorans CF27: insights into iron and sulfur oxidation pathways and into biofilm formation.</title>
        <authorList>
            <person name="Talla E."/>
            <person name="Hedrich S."/>
            <person name="Mangenot S."/>
            <person name="Ji B."/>
            <person name="Johnson D.B."/>
            <person name="Barbe V."/>
            <person name="Bonnefoy V."/>
        </authorList>
    </citation>
    <scope>NUCLEOTIDE SEQUENCE [LARGE SCALE GENOMIC DNA]</scope>
    <source>
        <strain evidence="2">CF27</strain>
    </source>
</reference>
<dbReference type="EMBL" id="CCCS020000037">
    <property type="protein sequence ID" value="CDQ10862.1"/>
    <property type="molecule type" value="Genomic_DNA"/>
</dbReference>